<dbReference type="Proteomes" id="UP000681967">
    <property type="component" value="Unassembled WGS sequence"/>
</dbReference>
<gene>
    <name evidence="1" type="ORF">BYL167_LOCUS39257</name>
</gene>
<protein>
    <submittedName>
        <fullName evidence="1">Uncharacterized protein</fullName>
    </submittedName>
</protein>
<feature type="non-terminal residue" evidence="1">
    <location>
        <position position="1"/>
    </location>
</feature>
<evidence type="ECO:0000313" key="1">
    <source>
        <dbReference type="EMBL" id="CAF4579866.1"/>
    </source>
</evidence>
<sequence>TSALDNESEKIVQEALDRAAQGINTRNLIEPLPL</sequence>
<organism evidence="1 2">
    <name type="scientific">Rotaria magnacalcarata</name>
    <dbReference type="NCBI Taxonomy" id="392030"/>
    <lineage>
        <taxon>Eukaryota</taxon>
        <taxon>Metazoa</taxon>
        <taxon>Spiralia</taxon>
        <taxon>Gnathifera</taxon>
        <taxon>Rotifera</taxon>
        <taxon>Eurotatoria</taxon>
        <taxon>Bdelloidea</taxon>
        <taxon>Philodinida</taxon>
        <taxon>Philodinidae</taxon>
        <taxon>Rotaria</taxon>
    </lineage>
</organism>
<evidence type="ECO:0000313" key="2">
    <source>
        <dbReference type="Proteomes" id="UP000681967"/>
    </source>
</evidence>
<dbReference type="InterPro" id="IPR027417">
    <property type="entry name" value="P-loop_NTPase"/>
</dbReference>
<dbReference type="AlphaFoldDB" id="A0A8S2YW05"/>
<comment type="caution">
    <text evidence="1">The sequence shown here is derived from an EMBL/GenBank/DDBJ whole genome shotgun (WGS) entry which is preliminary data.</text>
</comment>
<dbReference type="EMBL" id="CAJOBH010093995">
    <property type="protein sequence ID" value="CAF4579866.1"/>
    <property type="molecule type" value="Genomic_DNA"/>
</dbReference>
<proteinExistence type="predicted"/>
<dbReference type="Gene3D" id="3.40.50.300">
    <property type="entry name" value="P-loop containing nucleotide triphosphate hydrolases"/>
    <property type="match status" value="1"/>
</dbReference>
<name>A0A8S2YW05_9BILA</name>
<accession>A0A8S2YW05</accession>
<reference evidence="1" key="1">
    <citation type="submission" date="2021-02" db="EMBL/GenBank/DDBJ databases">
        <authorList>
            <person name="Nowell W R."/>
        </authorList>
    </citation>
    <scope>NUCLEOTIDE SEQUENCE</scope>
</reference>